<comment type="caution">
    <text evidence="9">The sequence shown here is derived from an EMBL/GenBank/DDBJ whole genome shotgun (WGS) entry which is preliminary data.</text>
</comment>
<dbReference type="InterPro" id="IPR031656">
    <property type="entry name" value="DAO_C"/>
</dbReference>
<name>A0ABS3ARH3_9BACT</name>
<evidence type="ECO:0000256" key="5">
    <source>
        <dbReference type="ARBA" id="ARBA00022827"/>
    </source>
</evidence>
<keyword evidence="3" id="KW-0285">Flavoprotein</keyword>
<dbReference type="Gene3D" id="3.30.9.10">
    <property type="entry name" value="D-Amino Acid Oxidase, subunit A, domain 2"/>
    <property type="match status" value="1"/>
</dbReference>
<evidence type="ECO:0000256" key="3">
    <source>
        <dbReference type="ARBA" id="ARBA00022630"/>
    </source>
</evidence>
<evidence type="ECO:0000256" key="2">
    <source>
        <dbReference type="ARBA" id="ARBA00007330"/>
    </source>
</evidence>
<dbReference type="InterPro" id="IPR006076">
    <property type="entry name" value="FAD-dep_OxRdtase"/>
</dbReference>
<evidence type="ECO:0000256" key="6">
    <source>
        <dbReference type="ARBA" id="ARBA00023002"/>
    </source>
</evidence>
<dbReference type="Pfam" id="PF01266">
    <property type="entry name" value="DAO"/>
    <property type="match status" value="1"/>
</dbReference>
<evidence type="ECO:0000313" key="9">
    <source>
        <dbReference type="EMBL" id="MBN4066702.1"/>
    </source>
</evidence>
<gene>
    <name evidence="9" type="ORF">JYU14_01305</name>
</gene>
<keyword evidence="6" id="KW-0560">Oxidoreductase</keyword>
<evidence type="ECO:0000256" key="1">
    <source>
        <dbReference type="ARBA" id="ARBA00001974"/>
    </source>
</evidence>
<dbReference type="EMBL" id="JAFITR010000017">
    <property type="protein sequence ID" value="MBN4066702.1"/>
    <property type="molecule type" value="Genomic_DNA"/>
</dbReference>
<accession>A0ABS3ARH3</accession>
<keyword evidence="10" id="KW-1185">Reference proteome</keyword>
<dbReference type="InterPro" id="IPR036188">
    <property type="entry name" value="FAD/NAD-bd_sf"/>
</dbReference>
<evidence type="ECO:0000259" key="8">
    <source>
        <dbReference type="Pfam" id="PF16901"/>
    </source>
</evidence>
<dbReference type="InterPro" id="IPR000447">
    <property type="entry name" value="G3P_DH_FAD-dep"/>
</dbReference>
<organism evidence="9 10">
    <name type="scientific">Simkania negevensis</name>
    <dbReference type="NCBI Taxonomy" id="83561"/>
    <lineage>
        <taxon>Bacteria</taxon>
        <taxon>Pseudomonadati</taxon>
        <taxon>Chlamydiota</taxon>
        <taxon>Chlamydiia</taxon>
        <taxon>Parachlamydiales</taxon>
        <taxon>Simkaniaceae</taxon>
        <taxon>Simkania</taxon>
    </lineage>
</organism>
<reference evidence="9 10" key="1">
    <citation type="submission" date="2021-02" db="EMBL/GenBank/DDBJ databases">
        <title>Activity-based single-cell genomes from oceanic crustal fluid captures similar information to metagenomic and metatranscriptomic surveys with orders of magnitude less sampling.</title>
        <authorList>
            <person name="D'Angelo T.S."/>
            <person name="Orcutt B.N."/>
        </authorList>
    </citation>
    <scope>NUCLEOTIDE SEQUENCE [LARGE SCALE GENOMIC DNA]</scope>
    <source>
        <strain evidence="9">AH-315-G07</strain>
    </source>
</reference>
<dbReference type="Proteomes" id="UP000722121">
    <property type="component" value="Unassembled WGS sequence"/>
</dbReference>
<comment type="cofactor">
    <cofactor evidence="1">
        <name>FAD</name>
        <dbReference type="ChEBI" id="CHEBI:57692"/>
    </cofactor>
</comment>
<dbReference type="SUPFAM" id="SSF51905">
    <property type="entry name" value="FAD/NAD(P)-binding domain"/>
    <property type="match status" value="1"/>
</dbReference>
<evidence type="ECO:0000259" key="7">
    <source>
        <dbReference type="Pfam" id="PF01266"/>
    </source>
</evidence>
<keyword evidence="5" id="KW-0274">FAD</keyword>
<dbReference type="Gene3D" id="3.50.50.60">
    <property type="entry name" value="FAD/NAD(P)-binding domain"/>
    <property type="match status" value="1"/>
</dbReference>
<feature type="domain" description="FAD dependent oxidoreductase" evidence="7">
    <location>
        <begin position="20"/>
        <end position="375"/>
    </location>
</feature>
<sequence length="520" mass="57768">MNRYQMLKRVTDSPLHRFGVIIIGGGATGLGAAVDAAARGHNVLLVEQGDFANGTSSRSTKLIHGGLRYLKQGNISLVLEALRERGLLCKNAPHLIRHRSFLVPNYKWWEGPFYGIGLKIYDMMAGKLGLAPSKHLSYEETIKKIPTLVTEGLRGATLYYDGQFDDARLAIALAQTAADKGATLLNYMQVTGFVKRKDVVKGVIVKDQLTGREHTIQGRVVVNATGVFCDQMRKLDDPQVSNLITLSQGIHLVLDKSFLPTDTAIMVPHTDDGRVLFMVPWYDKVLVGTTETSIKELSLEPRAFSEEVDFLLKHAAQYLSKRPTRDDVRSVFAGLRPLIRKETAQDTASISREHAVTVSPSGLVTIAGGKWTTYRKMGKDVIDLVQTVGEFNEIASTTENLSLYGYSTGIRPDDKLAVYGSEANNILSLIKSDPHLQDFIHPNLPYYLAEVVWHVRHEMAMTLEDVLARRTRALFLDAKASIEAAPKVAEVMSHEFGHNSCWQEEQVEQYTQLAKGYTLT</sequence>
<dbReference type="InterPro" id="IPR038299">
    <property type="entry name" value="DAO_C_sf"/>
</dbReference>
<dbReference type="Pfam" id="PF16901">
    <property type="entry name" value="DAO_C"/>
    <property type="match status" value="1"/>
</dbReference>
<dbReference type="Gene3D" id="1.10.8.870">
    <property type="entry name" value="Alpha-glycerophosphate oxidase, cap domain"/>
    <property type="match status" value="1"/>
</dbReference>
<feature type="domain" description="Alpha-glycerophosphate oxidase C-terminal" evidence="8">
    <location>
        <begin position="417"/>
        <end position="498"/>
    </location>
</feature>
<dbReference type="PANTHER" id="PTHR11985">
    <property type="entry name" value="GLYCEROL-3-PHOSPHATE DEHYDROGENASE"/>
    <property type="match status" value="1"/>
</dbReference>
<dbReference type="PANTHER" id="PTHR11985:SF35">
    <property type="entry name" value="ANAEROBIC GLYCEROL-3-PHOSPHATE DEHYDROGENASE SUBUNIT A"/>
    <property type="match status" value="1"/>
</dbReference>
<evidence type="ECO:0000313" key="10">
    <source>
        <dbReference type="Proteomes" id="UP000722121"/>
    </source>
</evidence>
<protein>
    <submittedName>
        <fullName evidence="9">Glycerol-3-phosphate dehydrogenase/oxidase</fullName>
    </submittedName>
</protein>
<dbReference type="PRINTS" id="PR01001">
    <property type="entry name" value="FADG3PDH"/>
</dbReference>
<evidence type="ECO:0000256" key="4">
    <source>
        <dbReference type="ARBA" id="ARBA00022798"/>
    </source>
</evidence>
<proteinExistence type="inferred from homology"/>
<keyword evidence="4" id="KW-0319">Glycerol metabolism</keyword>
<comment type="similarity">
    <text evidence="2">Belongs to the FAD-dependent glycerol-3-phosphate dehydrogenase family.</text>
</comment>